<keyword evidence="5 10" id="KW-0819">tRNA processing</keyword>
<keyword evidence="7 10" id="KW-0067">ATP-binding</keyword>
<feature type="site" description="Interaction with substrate tRNA" evidence="10">
    <location>
        <position position="99"/>
    </location>
</feature>
<evidence type="ECO:0000313" key="15">
    <source>
        <dbReference type="Proteomes" id="UP000179270"/>
    </source>
</evidence>
<evidence type="ECO:0000256" key="7">
    <source>
        <dbReference type="ARBA" id="ARBA00022840"/>
    </source>
</evidence>
<dbReference type="AlphaFoldDB" id="A0A1F7I7S7"/>
<comment type="similarity">
    <text evidence="3 10 13">Belongs to the IPP transferase family.</text>
</comment>
<dbReference type="PANTHER" id="PTHR11088">
    <property type="entry name" value="TRNA DIMETHYLALLYLTRANSFERASE"/>
    <property type="match status" value="1"/>
</dbReference>
<dbReference type="InterPro" id="IPR027417">
    <property type="entry name" value="P-loop_NTPase"/>
</dbReference>
<protein>
    <recommendedName>
        <fullName evidence="10">tRNA dimethylallyltransferase</fullName>
        <ecNumber evidence="10">2.5.1.75</ecNumber>
    </recommendedName>
    <alternativeName>
        <fullName evidence="10">Dimethylallyl diphosphate:tRNA dimethylallyltransferase</fullName>
        <shortName evidence="10">DMAPP:tRNA dimethylallyltransferase</shortName>
        <shortName evidence="10">DMATase</shortName>
    </alternativeName>
    <alternativeName>
        <fullName evidence="10">Isopentenyl-diphosphate:tRNA isopentenyltransferase</fullName>
        <shortName evidence="10">IPP transferase</shortName>
        <shortName evidence="10">IPPT</shortName>
        <shortName evidence="10">IPTase</shortName>
    </alternativeName>
</protein>
<evidence type="ECO:0000256" key="9">
    <source>
        <dbReference type="ARBA" id="ARBA00049563"/>
    </source>
</evidence>
<dbReference type="Proteomes" id="UP000179270">
    <property type="component" value="Unassembled WGS sequence"/>
</dbReference>
<evidence type="ECO:0000313" key="14">
    <source>
        <dbReference type="EMBL" id="OGK39427.1"/>
    </source>
</evidence>
<evidence type="ECO:0000256" key="6">
    <source>
        <dbReference type="ARBA" id="ARBA00022741"/>
    </source>
</evidence>
<evidence type="ECO:0000256" key="5">
    <source>
        <dbReference type="ARBA" id="ARBA00022694"/>
    </source>
</evidence>
<keyword evidence="8 10" id="KW-0460">Magnesium</keyword>
<dbReference type="GO" id="GO:0006400">
    <property type="term" value="P:tRNA modification"/>
    <property type="evidence" value="ECO:0007669"/>
    <property type="project" value="TreeGrafter"/>
</dbReference>
<dbReference type="NCBIfam" id="TIGR00174">
    <property type="entry name" value="miaA"/>
    <property type="match status" value="1"/>
</dbReference>
<dbReference type="GO" id="GO:0005524">
    <property type="term" value="F:ATP binding"/>
    <property type="evidence" value="ECO:0007669"/>
    <property type="project" value="UniProtKB-UniRule"/>
</dbReference>
<evidence type="ECO:0000256" key="10">
    <source>
        <dbReference type="HAMAP-Rule" id="MF_00185"/>
    </source>
</evidence>
<dbReference type="Gene3D" id="3.40.50.300">
    <property type="entry name" value="P-loop containing nucleotide triphosphate hydrolases"/>
    <property type="match status" value="2"/>
</dbReference>
<dbReference type="STRING" id="1802055.A3A74_04860"/>
<dbReference type="HAMAP" id="MF_00185">
    <property type="entry name" value="IPP_trans"/>
    <property type="match status" value="1"/>
</dbReference>
<reference evidence="14 15" key="1">
    <citation type="journal article" date="2016" name="Nat. Commun.">
        <title>Thousands of microbial genomes shed light on interconnected biogeochemical processes in an aquifer system.</title>
        <authorList>
            <person name="Anantharaman K."/>
            <person name="Brown C.T."/>
            <person name="Hug L.A."/>
            <person name="Sharon I."/>
            <person name="Castelle C.J."/>
            <person name="Probst A.J."/>
            <person name="Thomas B.C."/>
            <person name="Singh A."/>
            <person name="Wilkins M.J."/>
            <person name="Karaoz U."/>
            <person name="Brodie E.L."/>
            <person name="Williams K.H."/>
            <person name="Hubbard S.S."/>
            <person name="Banfield J.F."/>
        </authorList>
    </citation>
    <scope>NUCLEOTIDE SEQUENCE [LARGE SCALE GENOMIC DNA]</scope>
</reference>
<feature type="binding site" evidence="10">
    <location>
        <begin position="11"/>
        <end position="16"/>
    </location>
    <ligand>
        <name>substrate</name>
    </ligand>
</feature>
<organism evidence="14 15">
    <name type="scientific">Candidatus Roizmanbacteria bacterium RIFCSPLOWO2_01_FULL_35_13</name>
    <dbReference type="NCBI Taxonomy" id="1802055"/>
    <lineage>
        <taxon>Bacteria</taxon>
        <taxon>Candidatus Roizmaniibacteriota</taxon>
    </lineage>
</organism>
<evidence type="ECO:0000256" key="13">
    <source>
        <dbReference type="RuleBase" id="RU003785"/>
    </source>
</evidence>
<sequence>MNKLIIITGQTATGKTSLAFKLAQENNGVLINCDSRQIYKYLDIITGKDYNLISKNKIGLYDVIKPDEYFSSFDYVKLALPLIKKIIKKGKTPIIVGGTYLYIKHLLYGVETENIPPDWKLRKELGNKTVKELQKILTGVSTQLINQLNQSEKNNPQRLIRKIEILKSRAKGSHIQPRGLNMTLQSSKTNMAITLENKLSVKNLKIEFYGLKFKDKNLLRKTIKKRVEKRLKNGAVDEVKKLLEMGYTKKDPGLKTTGYQQLIGHLEGVLDIDTTIQQWINKEVQYAKRQYTFMKKDKNITWREI</sequence>
<proteinExistence type="inferred from homology"/>
<dbReference type="InterPro" id="IPR039657">
    <property type="entry name" value="Dimethylallyltransferase"/>
</dbReference>
<dbReference type="GO" id="GO:0052381">
    <property type="term" value="F:tRNA dimethylallyltransferase activity"/>
    <property type="evidence" value="ECO:0007669"/>
    <property type="project" value="UniProtKB-UniRule"/>
</dbReference>
<dbReference type="SUPFAM" id="SSF52540">
    <property type="entry name" value="P-loop containing nucleoside triphosphate hydrolases"/>
    <property type="match status" value="1"/>
</dbReference>
<gene>
    <name evidence="10" type="primary">miaA</name>
    <name evidence="14" type="ORF">A3A74_04860</name>
</gene>
<comment type="caution">
    <text evidence="10">Lacks conserved residue(s) required for the propagation of feature annotation.</text>
</comment>
<evidence type="ECO:0000256" key="3">
    <source>
        <dbReference type="ARBA" id="ARBA00005842"/>
    </source>
</evidence>
<comment type="catalytic activity">
    <reaction evidence="9 10 11">
        <text>adenosine(37) in tRNA + dimethylallyl diphosphate = N(6)-dimethylallyladenosine(37) in tRNA + diphosphate</text>
        <dbReference type="Rhea" id="RHEA:26482"/>
        <dbReference type="Rhea" id="RHEA-COMP:10162"/>
        <dbReference type="Rhea" id="RHEA-COMP:10375"/>
        <dbReference type="ChEBI" id="CHEBI:33019"/>
        <dbReference type="ChEBI" id="CHEBI:57623"/>
        <dbReference type="ChEBI" id="CHEBI:74411"/>
        <dbReference type="ChEBI" id="CHEBI:74415"/>
        <dbReference type="EC" id="2.5.1.75"/>
    </reaction>
</comment>
<evidence type="ECO:0000256" key="1">
    <source>
        <dbReference type="ARBA" id="ARBA00001946"/>
    </source>
</evidence>
<feature type="region of interest" description="Interaction with substrate tRNA" evidence="10">
    <location>
        <begin position="34"/>
        <end position="37"/>
    </location>
</feature>
<feature type="site" description="Interaction with substrate tRNA" evidence="10">
    <location>
        <position position="122"/>
    </location>
</feature>
<comment type="subunit">
    <text evidence="10">Monomer.</text>
</comment>
<evidence type="ECO:0000256" key="8">
    <source>
        <dbReference type="ARBA" id="ARBA00022842"/>
    </source>
</evidence>
<dbReference type="EC" id="2.5.1.75" evidence="10"/>
<name>A0A1F7I7S7_9BACT</name>
<evidence type="ECO:0000256" key="11">
    <source>
        <dbReference type="RuleBase" id="RU003783"/>
    </source>
</evidence>
<feature type="region of interest" description="Interaction with substrate tRNA" evidence="10">
    <location>
        <begin position="157"/>
        <end position="161"/>
    </location>
</feature>
<keyword evidence="4 10" id="KW-0808">Transferase</keyword>
<dbReference type="PANTHER" id="PTHR11088:SF60">
    <property type="entry name" value="TRNA DIMETHYLALLYLTRANSFERASE"/>
    <property type="match status" value="1"/>
</dbReference>
<comment type="caution">
    <text evidence="14">The sequence shown here is derived from an EMBL/GenBank/DDBJ whole genome shotgun (WGS) entry which is preliminary data.</text>
</comment>
<evidence type="ECO:0000256" key="4">
    <source>
        <dbReference type="ARBA" id="ARBA00022679"/>
    </source>
</evidence>
<keyword evidence="6 10" id="KW-0547">Nucleotide-binding</keyword>
<dbReference type="InterPro" id="IPR018022">
    <property type="entry name" value="IPT"/>
</dbReference>
<feature type="binding site" evidence="10">
    <location>
        <begin position="9"/>
        <end position="16"/>
    </location>
    <ligand>
        <name>ATP</name>
        <dbReference type="ChEBI" id="CHEBI:30616"/>
    </ligand>
</feature>
<accession>A0A1F7I7S7</accession>
<dbReference type="Pfam" id="PF01715">
    <property type="entry name" value="IPPT"/>
    <property type="match status" value="1"/>
</dbReference>
<comment type="cofactor">
    <cofactor evidence="1 10">
        <name>Mg(2+)</name>
        <dbReference type="ChEBI" id="CHEBI:18420"/>
    </cofactor>
</comment>
<comment type="function">
    <text evidence="2 10 12">Catalyzes the transfer of a dimethylallyl group onto the adenine at position 37 in tRNAs that read codons beginning with uridine, leading to the formation of N6-(dimethylallyl)adenosine (i(6)A).</text>
</comment>
<evidence type="ECO:0000256" key="2">
    <source>
        <dbReference type="ARBA" id="ARBA00003213"/>
    </source>
</evidence>
<dbReference type="EMBL" id="MGAF01000050">
    <property type="protein sequence ID" value="OGK39427.1"/>
    <property type="molecule type" value="Genomic_DNA"/>
</dbReference>
<evidence type="ECO:0000256" key="12">
    <source>
        <dbReference type="RuleBase" id="RU003784"/>
    </source>
</evidence>